<dbReference type="InterPro" id="IPR016097">
    <property type="entry name" value="DUF695"/>
</dbReference>
<proteinExistence type="predicted"/>
<gene>
    <name evidence="2" type="ORF">EDD29_0788</name>
</gene>
<evidence type="ECO:0000313" key="3">
    <source>
        <dbReference type="Proteomes" id="UP000272400"/>
    </source>
</evidence>
<dbReference type="EMBL" id="RJKE01000001">
    <property type="protein sequence ID" value="ROO83292.1"/>
    <property type="molecule type" value="Genomic_DNA"/>
</dbReference>
<dbReference type="Proteomes" id="UP000272400">
    <property type="component" value="Unassembled WGS sequence"/>
</dbReference>
<accession>A0A3N1CPR6</accession>
<evidence type="ECO:0000259" key="1">
    <source>
        <dbReference type="Pfam" id="PF05117"/>
    </source>
</evidence>
<reference evidence="2 3" key="1">
    <citation type="submission" date="2018-11" db="EMBL/GenBank/DDBJ databases">
        <title>Sequencing the genomes of 1000 actinobacteria strains.</title>
        <authorList>
            <person name="Klenk H.-P."/>
        </authorList>
    </citation>
    <scope>NUCLEOTIDE SEQUENCE [LARGE SCALE GENOMIC DNA]</scope>
    <source>
        <strain evidence="2 3">DSM 44254</strain>
    </source>
</reference>
<dbReference type="AlphaFoldDB" id="A0A3N1CPR6"/>
<sequence length="341" mass="38120">MGGDMGIFKRSRDTSPAAAAIAEFWDRWPELRERIAAAGESLPTDLHEEITLLVHRIHPDLVWEIDPEAPAFTISGQGADELRGLAERWRKGRPRRDRWTFHAARQADPEALGTKLALGDHEFDLSYVKLGMRVDQGKARIDIAAYHPDFLFVDEQTRLQVAGTVLVWALGEDDVARWIGDVTIAIEAPMDALPPNLLASVVEQIAEPFRQGAWLKGEGRTPRGHPAQITVRFPLHRQDHPLFDLHVSITLPYAHSGPDRLPVAPSSEALRAVEERIEKLDGAVLFLRETGDGLRVFHLYADPDSAVVAELDQLAAAWPEGKGKVESRHDPAWRTVQPYRI</sequence>
<keyword evidence="3" id="KW-1185">Reference proteome</keyword>
<comment type="caution">
    <text evidence="2">The sequence shown here is derived from an EMBL/GenBank/DDBJ whole genome shotgun (WGS) entry which is preliminary data.</text>
</comment>
<evidence type="ECO:0000313" key="2">
    <source>
        <dbReference type="EMBL" id="ROO83292.1"/>
    </source>
</evidence>
<protein>
    <submittedName>
        <fullName evidence="2">Uncharacterized protein DUF695</fullName>
    </submittedName>
</protein>
<feature type="domain" description="DUF695" evidence="1">
    <location>
        <begin position="224"/>
        <end position="335"/>
    </location>
</feature>
<name>A0A3N1CPR6_9ACTN</name>
<dbReference type="Pfam" id="PF05117">
    <property type="entry name" value="DUF695"/>
    <property type="match status" value="1"/>
</dbReference>
<organism evidence="2 3">
    <name type="scientific">Actinocorallia herbida</name>
    <dbReference type="NCBI Taxonomy" id="58109"/>
    <lineage>
        <taxon>Bacteria</taxon>
        <taxon>Bacillati</taxon>
        <taxon>Actinomycetota</taxon>
        <taxon>Actinomycetes</taxon>
        <taxon>Streptosporangiales</taxon>
        <taxon>Thermomonosporaceae</taxon>
        <taxon>Actinocorallia</taxon>
    </lineage>
</organism>